<evidence type="ECO:0000256" key="1">
    <source>
        <dbReference type="SAM" id="MobiDB-lite"/>
    </source>
</evidence>
<gene>
    <name evidence="3" type="ORF">VCB98_06460</name>
</gene>
<evidence type="ECO:0000313" key="4">
    <source>
        <dbReference type="Proteomes" id="UP001302316"/>
    </source>
</evidence>
<reference evidence="3 4" key="1">
    <citation type="submission" date="2023-12" db="EMBL/GenBank/DDBJ databases">
        <title>Whole-genome sequencing of halo(alkali)philic microorganisms from hypersaline lakes.</title>
        <authorList>
            <person name="Sorokin D.Y."/>
            <person name="Merkel A.Y."/>
            <person name="Messina E."/>
            <person name="Yakimov M."/>
        </authorList>
    </citation>
    <scope>NUCLEOTIDE SEQUENCE [LARGE SCALE GENOMIC DNA]</scope>
    <source>
        <strain evidence="3 4">AB-CW1</strain>
    </source>
</reference>
<proteinExistence type="predicted"/>
<evidence type="ECO:0000259" key="2">
    <source>
        <dbReference type="Pfam" id="PF07179"/>
    </source>
</evidence>
<comment type="caution">
    <text evidence="3">The sequence shown here is derived from an EMBL/GenBank/DDBJ whole genome shotgun (WGS) entry which is preliminary data.</text>
</comment>
<keyword evidence="4" id="KW-1185">Reference proteome</keyword>
<dbReference type="InterPro" id="IPR009839">
    <property type="entry name" value="SseB_N"/>
</dbReference>
<dbReference type="Proteomes" id="UP001302316">
    <property type="component" value="Unassembled WGS sequence"/>
</dbReference>
<dbReference type="EMBL" id="JAYGII010000010">
    <property type="protein sequence ID" value="MEA5445456.1"/>
    <property type="molecule type" value="Genomic_DNA"/>
</dbReference>
<evidence type="ECO:0000313" key="3">
    <source>
        <dbReference type="EMBL" id="MEA5445456.1"/>
    </source>
</evidence>
<accession>A0AAP6JED8</accession>
<feature type="region of interest" description="Disordered" evidence="1">
    <location>
        <begin position="146"/>
        <end position="165"/>
    </location>
</feature>
<sequence>MSEQEKAAGQEDFEARNELEFLIQAGRDGKVSLGTIFQCLLRSPLYMVMNQPVQPGDRLNDVQGLMVTDKEGGQLLTVFTAEERTEDFCRKQEGFEHPTRFPAPILLDNMRDDMGLVINPGLTVGIQVTAKGVRSLKREFGQGWLQNIPAPEADEGQGGSEPQSH</sequence>
<dbReference type="AlphaFoldDB" id="A0AAP6JED8"/>
<feature type="domain" description="SseB protein N-terminal" evidence="2">
    <location>
        <begin position="29"/>
        <end position="134"/>
    </location>
</feature>
<dbReference type="Pfam" id="PF07179">
    <property type="entry name" value="SseB"/>
    <property type="match status" value="1"/>
</dbReference>
<dbReference type="RefSeq" id="WP_346051083.1">
    <property type="nucleotide sequence ID" value="NZ_JAYGII010000010.1"/>
</dbReference>
<name>A0AAP6JED8_9GAMM</name>
<protein>
    <submittedName>
        <fullName evidence="3">SseB family protein</fullName>
    </submittedName>
</protein>
<organism evidence="3 4">
    <name type="scientific">Natronospira elongata</name>
    <dbReference type="NCBI Taxonomy" id="3110268"/>
    <lineage>
        <taxon>Bacteria</taxon>
        <taxon>Pseudomonadati</taxon>
        <taxon>Pseudomonadota</taxon>
        <taxon>Gammaproteobacteria</taxon>
        <taxon>Natronospirales</taxon>
        <taxon>Natronospiraceae</taxon>
        <taxon>Natronospira</taxon>
    </lineage>
</organism>